<dbReference type="Proteomes" id="UP000887561">
    <property type="component" value="Unplaced"/>
</dbReference>
<protein>
    <submittedName>
        <fullName evidence="3">Uncharacterized protein</fullName>
    </submittedName>
</protein>
<accession>A0A915M486</accession>
<evidence type="ECO:0000256" key="1">
    <source>
        <dbReference type="SAM" id="MobiDB-lite"/>
    </source>
</evidence>
<proteinExistence type="predicted"/>
<dbReference type="AlphaFoldDB" id="A0A915M486"/>
<organism evidence="2 3">
    <name type="scientific">Meloidogyne javanica</name>
    <name type="common">Root-knot nematode worm</name>
    <dbReference type="NCBI Taxonomy" id="6303"/>
    <lineage>
        <taxon>Eukaryota</taxon>
        <taxon>Metazoa</taxon>
        <taxon>Ecdysozoa</taxon>
        <taxon>Nematoda</taxon>
        <taxon>Chromadorea</taxon>
        <taxon>Rhabditida</taxon>
        <taxon>Tylenchina</taxon>
        <taxon>Tylenchomorpha</taxon>
        <taxon>Tylenchoidea</taxon>
        <taxon>Meloidogynidae</taxon>
        <taxon>Meloidogyninae</taxon>
        <taxon>Meloidogyne</taxon>
        <taxon>Meloidogyne incognita group</taxon>
    </lineage>
</organism>
<feature type="region of interest" description="Disordered" evidence="1">
    <location>
        <begin position="100"/>
        <end position="128"/>
    </location>
</feature>
<sequence>MGEKAALYCCQLQMLSYSEVHIFKRISNQFFLGSKTDGAIPFAIYNGKYLDGAEKIIEEVRKKGNKKLSDEHDDNIRKFATRTLLKTLIADRTFRRDLPHATIPKNNSEAQLASSSLSNSAPATPKGGIHIRKKFSPIDIKIPHAKNEEMIMAKSEGHSPGSSFLSRTIAHLKLNHNNSSKKGPGGLDWMLKDEGVREQLIPVIPEAFLEESMSDEYFDSPLREITGKNINEVEVFNEFKDKVKSLGIIKKLTEAEAKNNFLHGNIPTLEEENEIFGDKYEGPFNIEVGELTNIHTLLDINNAGNFLSDESSQLKKELKKKGWWSDSEFSLNNNKIEEETEAGPKMAGFICNLGKNNKLIGKDFYECKEKHEIIEKNYLNENEEFFVNNFGEKEESFNHEEFKRETKKLVNEAIIEYIEGKIASKVQNAIRIAAALNINDPKNTQDNKDEY</sequence>
<feature type="compositionally biased region" description="Low complexity" evidence="1">
    <location>
        <begin position="106"/>
        <end position="121"/>
    </location>
</feature>
<reference evidence="3" key="1">
    <citation type="submission" date="2022-11" db="UniProtKB">
        <authorList>
            <consortium name="WormBaseParasite"/>
        </authorList>
    </citation>
    <scope>IDENTIFICATION</scope>
</reference>
<name>A0A915M486_MELJA</name>
<keyword evidence="2" id="KW-1185">Reference proteome</keyword>
<evidence type="ECO:0000313" key="2">
    <source>
        <dbReference type="Proteomes" id="UP000887561"/>
    </source>
</evidence>
<evidence type="ECO:0000313" key="3">
    <source>
        <dbReference type="WBParaSite" id="scaffold3060_cov247.g5919"/>
    </source>
</evidence>
<dbReference type="WBParaSite" id="scaffold3060_cov247.g5919">
    <property type="protein sequence ID" value="scaffold3060_cov247.g5919"/>
    <property type="gene ID" value="scaffold3060_cov247.g5919"/>
</dbReference>